<dbReference type="AlphaFoldDB" id="A0A6D2J1Z1"/>
<organism evidence="2 3">
    <name type="scientific">Microthlaspi erraticum</name>
    <dbReference type="NCBI Taxonomy" id="1685480"/>
    <lineage>
        <taxon>Eukaryota</taxon>
        <taxon>Viridiplantae</taxon>
        <taxon>Streptophyta</taxon>
        <taxon>Embryophyta</taxon>
        <taxon>Tracheophyta</taxon>
        <taxon>Spermatophyta</taxon>
        <taxon>Magnoliopsida</taxon>
        <taxon>eudicotyledons</taxon>
        <taxon>Gunneridae</taxon>
        <taxon>Pentapetalae</taxon>
        <taxon>rosids</taxon>
        <taxon>malvids</taxon>
        <taxon>Brassicales</taxon>
        <taxon>Brassicaceae</taxon>
        <taxon>Coluteocarpeae</taxon>
        <taxon>Microthlaspi</taxon>
    </lineage>
</organism>
<dbReference type="Proteomes" id="UP000467841">
    <property type="component" value="Unassembled WGS sequence"/>
</dbReference>
<evidence type="ECO:0000313" key="2">
    <source>
        <dbReference type="EMBL" id="CAA7033064.1"/>
    </source>
</evidence>
<feature type="signal peptide" evidence="1">
    <location>
        <begin position="1"/>
        <end position="25"/>
    </location>
</feature>
<evidence type="ECO:0000256" key="1">
    <source>
        <dbReference type="SAM" id="SignalP"/>
    </source>
</evidence>
<protein>
    <recommendedName>
        <fullName evidence="4">Knottin scorpion toxin-like domain-containing protein</fullName>
    </recommendedName>
</protein>
<name>A0A6D2J1Z1_9BRAS</name>
<proteinExistence type="predicted"/>
<sequence length="78" mass="9035">MEKKCMLVMIMMMMALTTMPLTANGESFADCDNRCYHKCQIWYSGQDKCYHDCIGTKCHKAQVLPRKMTKGMFQEINA</sequence>
<accession>A0A6D2J1Z1</accession>
<evidence type="ECO:0000313" key="3">
    <source>
        <dbReference type="Proteomes" id="UP000467841"/>
    </source>
</evidence>
<gene>
    <name evidence="2" type="ORF">MERR_LOCUS20299</name>
</gene>
<reference evidence="2" key="1">
    <citation type="submission" date="2020-01" db="EMBL/GenBank/DDBJ databases">
        <authorList>
            <person name="Mishra B."/>
        </authorList>
    </citation>
    <scope>NUCLEOTIDE SEQUENCE [LARGE SCALE GENOMIC DNA]</scope>
</reference>
<dbReference type="EMBL" id="CACVBM020001129">
    <property type="protein sequence ID" value="CAA7033064.1"/>
    <property type="molecule type" value="Genomic_DNA"/>
</dbReference>
<comment type="caution">
    <text evidence="2">The sequence shown here is derived from an EMBL/GenBank/DDBJ whole genome shotgun (WGS) entry which is preliminary data.</text>
</comment>
<keyword evidence="1" id="KW-0732">Signal</keyword>
<feature type="chain" id="PRO_5025589817" description="Knottin scorpion toxin-like domain-containing protein" evidence="1">
    <location>
        <begin position="26"/>
        <end position="78"/>
    </location>
</feature>
<evidence type="ECO:0008006" key="4">
    <source>
        <dbReference type="Google" id="ProtNLM"/>
    </source>
</evidence>
<keyword evidence="3" id="KW-1185">Reference proteome</keyword>